<dbReference type="GO" id="GO:0043014">
    <property type="term" value="F:alpha-tubulin binding"/>
    <property type="evidence" value="ECO:0007669"/>
    <property type="project" value="TreeGrafter"/>
</dbReference>
<evidence type="ECO:0000313" key="13">
    <source>
        <dbReference type="Proteomes" id="UP000050525"/>
    </source>
</evidence>
<dbReference type="InterPro" id="IPR018247">
    <property type="entry name" value="EF_Hand_1_Ca_BS"/>
</dbReference>
<proteinExistence type="predicted"/>
<dbReference type="PROSITE" id="PS50222">
    <property type="entry name" value="EF_HAND_2"/>
    <property type="match status" value="1"/>
</dbReference>
<dbReference type="SMART" id="SM00054">
    <property type="entry name" value="EFh"/>
    <property type="match status" value="1"/>
</dbReference>
<keyword evidence="8" id="KW-0206">Cytoskeleton</keyword>
<keyword evidence="2" id="KW-0963">Cytoplasm</keyword>
<dbReference type="GO" id="GO:0005509">
    <property type="term" value="F:calcium ion binding"/>
    <property type="evidence" value="ECO:0007669"/>
    <property type="project" value="InterPro"/>
</dbReference>
<evidence type="ECO:0000259" key="10">
    <source>
        <dbReference type="PROSITE" id="PS50222"/>
    </source>
</evidence>
<keyword evidence="6" id="KW-0282">Flagellum</keyword>
<dbReference type="STRING" id="8496.A0A151NC64"/>
<dbReference type="InterPro" id="IPR040193">
    <property type="entry name" value="EFHC1/EFHC2/EFHB"/>
</dbReference>
<dbReference type="GO" id="GO:0000281">
    <property type="term" value="P:mitotic cytokinesis"/>
    <property type="evidence" value="ECO:0007669"/>
    <property type="project" value="TreeGrafter"/>
</dbReference>
<keyword evidence="4" id="KW-0677">Repeat</keyword>
<keyword evidence="3" id="KW-0479">Metal-binding</keyword>
<name>A0A151NC64_ALLMI</name>
<dbReference type="PROSITE" id="PS00018">
    <property type="entry name" value="EF_HAND_1"/>
    <property type="match status" value="1"/>
</dbReference>
<evidence type="ECO:0000313" key="12">
    <source>
        <dbReference type="EMBL" id="KYO34406.1"/>
    </source>
</evidence>
<dbReference type="InterPro" id="IPR002048">
    <property type="entry name" value="EF_hand_dom"/>
</dbReference>
<keyword evidence="5" id="KW-0106">Calcium</keyword>
<dbReference type="Gene3D" id="1.10.238.10">
    <property type="entry name" value="EF-hand"/>
    <property type="match status" value="1"/>
</dbReference>
<evidence type="ECO:0000256" key="7">
    <source>
        <dbReference type="ARBA" id="ARBA00023069"/>
    </source>
</evidence>
<dbReference type="Gene3D" id="2.30.29.170">
    <property type="match status" value="3"/>
</dbReference>
<dbReference type="FunFam" id="2.30.29.170:FF:000002">
    <property type="entry name" value="EF-hand domain (C-terminal) containing 1"/>
    <property type="match status" value="1"/>
</dbReference>
<evidence type="ECO:0000256" key="2">
    <source>
        <dbReference type="ARBA" id="ARBA00022490"/>
    </source>
</evidence>
<dbReference type="InterPro" id="IPR011992">
    <property type="entry name" value="EF-hand-dom_pair"/>
</dbReference>
<dbReference type="SMART" id="SM00676">
    <property type="entry name" value="DM10"/>
    <property type="match status" value="3"/>
</dbReference>
<dbReference type="CDD" id="cd00051">
    <property type="entry name" value="EFh"/>
    <property type="match status" value="1"/>
</dbReference>
<dbReference type="GO" id="GO:0007052">
    <property type="term" value="P:mitotic spindle organization"/>
    <property type="evidence" value="ECO:0007669"/>
    <property type="project" value="TreeGrafter"/>
</dbReference>
<dbReference type="GO" id="GO:0005930">
    <property type="term" value="C:axoneme"/>
    <property type="evidence" value="ECO:0007669"/>
    <property type="project" value="TreeGrafter"/>
</dbReference>
<evidence type="ECO:0000256" key="8">
    <source>
        <dbReference type="ARBA" id="ARBA00023212"/>
    </source>
</evidence>
<evidence type="ECO:0000256" key="9">
    <source>
        <dbReference type="ARBA" id="ARBA00023273"/>
    </source>
</evidence>
<dbReference type="GO" id="GO:0072686">
    <property type="term" value="C:mitotic spindle"/>
    <property type="evidence" value="ECO:0007669"/>
    <property type="project" value="TreeGrafter"/>
</dbReference>
<dbReference type="PANTHER" id="PTHR12086:SF9">
    <property type="entry name" value="EF-HAND DOMAIN-CONTAINING PROTEIN 1"/>
    <property type="match status" value="1"/>
</dbReference>
<feature type="domain" description="DM10" evidence="11">
    <location>
        <begin position="250"/>
        <end position="370"/>
    </location>
</feature>
<feature type="domain" description="DM10" evidence="11">
    <location>
        <begin position="93"/>
        <end position="198"/>
    </location>
</feature>
<dbReference type="FunFam" id="2.30.29.170:FF:000001">
    <property type="entry name" value="EF-hand domain containing 1"/>
    <property type="match status" value="1"/>
</dbReference>
<dbReference type="EMBL" id="AKHW03003504">
    <property type="protein sequence ID" value="KYO34406.1"/>
    <property type="molecule type" value="Genomic_DNA"/>
</dbReference>
<evidence type="ECO:0000256" key="3">
    <source>
        <dbReference type="ARBA" id="ARBA00022723"/>
    </source>
</evidence>
<dbReference type="SUPFAM" id="SSF47473">
    <property type="entry name" value="EF-hand"/>
    <property type="match status" value="1"/>
</dbReference>
<dbReference type="GO" id="GO:0060285">
    <property type="term" value="P:cilium-dependent cell motility"/>
    <property type="evidence" value="ECO:0007669"/>
    <property type="project" value="TreeGrafter"/>
</dbReference>
<dbReference type="Proteomes" id="UP000050525">
    <property type="component" value="Unassembled WGS sequence"/>
</dbReference>
<dbReference type="AlphaFoldDB" id="A0A151NC64"/>
<dbReference type="FunFam" id="2.30.29.170:FF:000003">
    <property type="entry name" value="EF-hand domain (C-terminal) containing 1"/>
    <property type="match status" value="1"/>
</dbReference>
<comment type="caution">
    <text evidence="12">The sequence shown here is derived from an EMBL/GenBank/DDBJ whole genome shotgun (WGS) entry which is preliminary data.</text>
</comment>
<keyword evidence="7" id="KW-0969">Cilium</keyword>
<dbReference type="InterPro" id="IPR006602">
    <property type="entry name" value="DM10_dom"/>
</dbReference>
<comment type="subcellular location">
    <subcellularLocation>
        <location evidence="1">Cytoplasm</location>
        <location evidence="1">Cytoskeleton</location>
        <location evidence="1">Flagellum axoneme</location>
    </subcellularLocation>
</comment>
<evidence type="ECO:0000256" key="6">
    <source>
        <dbReference type="ARBA" id="ARBA00022846"/>
    </source>
</evidence>
<keyword evidence="9" id="KW-0966">Cell projection</keyword>
<keyword evidence="13" id="KW-1185">Reference proteome</keyword>
<evidence type="ECO:0000256" key="4">
    <source>
        <dbReference type="ARBA" id="ARBA00022737"/>
    </source>
</evidence>
<dbReference type="PANTHER" id="PTHR12086">
    <property type="entry name" value="EF-HAND DOMAIN C-TERMINAL CONTAINING PROTEIN"/>
    <property type="match status" value="1"/>
</dbReference>
<dbReference type="PROSITE" id="PS51336">
    <property type="entry name" value="DM10"/>
    <property type="match status" value="3"/>
</dbReference>
<organism evidence="12 13">
    <name type="scientific">Alligator mississippiensis</name>
    <name type="common">American alligator</name>
    <dbReference type="NCBI Taxonomy" id="8496"/>
    <lineage>
        <taxon>Eukaryota</taxon>
        <taxon>Metazoa</taxon>
        <taxon>Chordata</taxon>
        <taxon>Craniata</taxon>
        <taxon>Vertebrata</taxon>
        <taxon>Euteleostomi</taxon>
        <taxon>Archelosauria</taxon>
        <taxon>Archosauria</taxon>
        <taxon>Crocodylia</taxon>
        <taxon>Alligatoridae</taxon>
        <taxon>Alligatorinae</taxon>
        <taxon>Alligator</taxon>
    </lineage>
</organism>
<evidence type="ECO:0000256" key="1">
    <source>
        <dbReference type="ARBA" id="ARBA00004611"/>
    </source>
</evidence>
<feature type="domain" description="EF-hand" evidence="10">
    <location>
        <begin position="586"/>
        <end position="621"/>
    </location>
</feature>
<protein>
    <submittedName>
        <fullName evidence="12">EF-hand domain-containing protein 1 isoform B</fullName>
    </submittedName>
</protein>
<accession>A0A151NC64</accession>
<reference evidence="12 13" key="1">
    <citation type="journal article" date="2012" name="Genome Biol.">
        <title>Sequencing three crocodilian genomes to illuminate the evolution of archosaurs and amniotes.</title>
        <authorList>
            <person name="St John J.A."/>
            <person name="Braun E.L."/>
            <person name="Isberg S.R."/>
            <person name="Miles L.G."/>
            <person name="Chong A.Y."/>
            <person name="Gongora J."/>
            <person name="Dalzell P."/>
            <person name="Moran C."/>
            <person name="Bed'hom B."/>
            <person name="Abzhanov A."/>
            <person name="Burgess S.C."/>
            <person name="Cooksey A.M."/>
            <person name="Castoe T.A."/>
            <person name="Crawford N.G."/>
            <person name="Densmore L.D."/>
            <person name="Drew J.C."/>
            <person name="Edwards S.V."/>
            <person name="Faircloth B.C."/>
            <person name="Fujita M.K."/>
            <person name="Greenwold M.J."/>
            <person name="Hoffmann F.G."/>
            <person name="Howard J.M."/>
            <person name="Iguchi T."/>
            <person name="Janes D.E."/>
            <person name="Khan S.Y."/>
            <person name="Kohno S."/>
            <person name="de Koning A.J."/>
            <person name="Lance S.L."/>
            <person name="McCarthy F.M."/>
            <person name="McCormack J.E."/>
            <person name="Merchant M.E."/>
            <person name="Peterson D.G."/>
            <person name="Pollock D.D."/>
            <person name="Pourmand N."/>
            <person name="Raney B.J."/>
            <person name="Roessler K.A."/>
            <person name="Sanford J.R."/>
            <person name="Sawyer R.H."/>
            <person name="Schmidt C.J."/>
            <person name="Triplett E.W."/>
            <person name="Tuberville T.D."/>
            <person name="Venegas-Anaya M."/>
            <person name="Howard J.T."/>
            <person name="Jarvis E.D."/>
            <person name="Guillette L.J.Jr."/>
            <person name="Glenn T.C."/>
            <person name="Green R.E."/>
            <person name="Ray D.A."/>
        </authorList>
    </citation>
    <scope>NUCLEOTIDE SEQUENCE [LARGE SCALE GENOMIC DNA]</scope>
    <source>
        <strain evidence="12">KSC_2009_1</strain>
    </source>
</reference>
<evidence type="ECO:0000259" key="11">
    <source>
        <dbReference type="PROSITE" id="PS51336"/>
    </source>
</evidence>
<sequence>MSSRPAQGLPLLPGFSFLDPTKTSFHRSQTLGYRNGYAYARRPTVGIGGERLYVNQLSQAELDELANKIPTLTYGNAKQAPPSDFVPAHVAFDKKVLKFDAYFQEDVPISAEEHYRIRQVAIYYFLEDDSMSVMEPIVENSGIPQGKFIKRQRIPKNNCGDHYHWKDLNRGMNITLYGRTFRIVDCDPFTQSHLEVPALLCQVFLESQGIELNPPEKMIFDPYTELRKMPLRKYITPSDFDQLKQFLTYDKQVLRFYAIWENANSMCDEKRSFIIHYYLADDTVEVREIHEKNDGRDPFPVLMKRQHLPKTLVDKKKTFPSCVLEISDQEVQEWFTAKDLAVGKSVTLLGRTFFIYDCDKFTQHFYQERFGLDFQPVHIKQQPPEEVPQIIPPYNGFGFLEDSLQNCFSLLPRPPKKNIIKMLENDHKVLRYQVTLESPDPIDRKRCFILSYFLSTDMISIYEPPVRNSGIIGGKYLGKTKVPKPGSTVENPTYYEPADLTIGATVKVFGHRFVITDADEYVLNYAESNPDVFPAATLQSLRDHFAPRRAAKQATESELSATGTNRQELEELVMQVQDQMRQHNYLSNGSLREAFLLQDKDGSGFLDKAEFLALCTRFNLPISDALVNKLISLCLHGEDKISYHDFIRAFS</sequence>
<dbReference type="Pfam" id="PF06565">
    <property type="entry name" value="DM10_dom"/>
    <property type="match status" value="3"/>
</dbReference>
<gene>
    <name evidence="12" type="primary">EFHC1</name>
    <name evidence="12" type="ORF">Y1Q_0012994</name>
</gene>
<evidence type="ECO:0000256" key="5">
    <source>
        <dbReference type="ARBA" id="ARBA00022837"/>
    </source>
</evidence>
<feature type="domain" description="DM10" evidence="11">
    <location>
        <begin position="426"/>
        <end position="530"/>
    </location>
</feature>